<comment type="caution">
    <text evidence="1">The sequence shown here is derived from an EMBL/GenBank/DDBJ whole genome shotgun (WGS) entry which is preliminary data.</text>
</comment>
<evidence type="ECO:0000313" key="1">
    <source>
        <dbReference type="EMBL" id="MBC3933768.1"/>
    </source>
</evidence>
<gene>
    <name evidence="1" type="ORF">H8K47_00215</name>
</gene>
<dbReference type="RefSeq" id="WP_186879425.1">
    <property type="nucleotide sequence ID" value="NZ_JACOGG010000001.1"/>
</dbReference>
<sequence length="104" mass="11338">MSEILYAYEQLVLNFADDPQVVAGQMFGKACLKVAGKAFLAQHKETIVFKLRGESHARALALTGAVLWDPSGKGRPMKEWVAVPYSGRQVFASLATASYEYVAA</sequence>
<evidence type="ECO:0008006" key="3">
    <source>
        <dbReference type="Google" id="ProtNLM"/>
    </source>
</evidence>
<proteinExistence type="predicted"/>
<reference evidence="1" key="1">
    <citation type="submission" date="2020-08" db="EMBL/GenBank/DDBJ databases">
        <title>Novel species isolated from subtropical streams in China.</title>
        <authorList>
            <person name="Lu H."/>
        </authorList>
    </citation>
    <scope>NUCLEOTIDE SEQUENCE</scope>
    <source>
        <strain evidence="1">CY7W</strain>
    </source>
</reference>
<name>A0A923KY20_9BURK</name>
<dbReference type="EMBL" id="JACOGG010000001">
    <property type="protein sequence ID" value="MBC3933768.1"/>
    <property type="molecule type" value="Genomic_DNA"/>
</dbReference>
<keyword evidence="2" id="KW-1185">Reference proteome</keyword>
<protein>
    <recommendedName>
        <fullName evidence="3">TfoX N-terminal domain-containing protein</fullName>
    </recommendedName>
</protein>
<dbReference type="Proteomes" id="UP000612361">
    <property type="component" value="Unassembled WGS sequence"/>
</dbReference>
<dbReference type="AlphaFoldDB" id="A0A923KY20"/>
<accession>A0A923KY20</accession>
<organism evidence="1 2">
    <name type="scientific">Undibacterium rugosum</name>
    <dbReference type="NCBI Taxonomy" id="2762291"/>
    <lineage>
        <taxon>Bacteria</taxon>
        <taxon>Pseudomonadati</taxon>
        <taxon>Pseudomonadota</taxon>
        <taxon>Betaproteobacteria</taxon>
        <taxon>Burkholderiales</taxon>
        <taxon>Oxalobacteraceae</taxon>
        <taxon>Undibacterium</taxon>
    </lineage>
</organism>
<evidence type="ECO:0000313" key="2">
    <source>
        <dbReference type="Proteomes" id="UP000612361"/>
    </source>
</evidence>